<evidence type="ECO:0000256" key="5">
    <source>
        <dbReference type="ARBA" id="ARBA00022777"/>
    </source>
</evidence>
<keyword evidence="5" id="KW-0418">Kinase</keyword>
<organism evidence="9">
    <name type="scientific">marine metagenome</name>
    <dbReference type="NCBI Taxonomy" id="408172"/>
    <lineage>
        <taxon>unclassified sequences</taxon>
        <taxon>metagenomes</taxon>
        <taxon>ecological metagenomes</taxon>
    </lineage>
</organism>
<dbReference type="PANTHER" id="PTHR43071">
    <property type="entry name" value="2-AMINO-4-HYDROXY-6-HYDROXYMETHYLDIHYDROPTERIDINE PYROPHOSPHOKINASE"/>
    <property type="match status" value="1"/>
</dbReference>
<keyword evidence="3" id="KW-0808">Transferase</keyword>
<dbReference type="InterPro" id="IPR000550">
    <property type="entry name" value="Hppk"/>
</dbReference>
<evidence type="ECO:0000313" key="9">
    <source>
        <dbReference type="EMBL" id="SVC73108.1"/>
    </source>
</evidence>
<dbReference type="GO" id="GO:0005524">
    <property type="term" value="F:ATP binding"/>
    <property type="evidence" value="ECO:0007669"/>
    <property type="project" value="UniProtKB-KW"/>
</dbReference>
<keyword evidence="7" id="KW-0289">Folate biosynthesis</keyword>
<evidence type="ECO:0000256" key="7">
    <source>
        <dbReference type="ARBA" id="ARBA00022909"/>
    </source>
</evidence>
<dbReference type="Pfam" id="PF01288">
    <property type="entry name" value="HPPK"/>
    <property type="match status" value="1"/>
</dbReference>
<dbReference type="NCBIfam" id="TIGR01498">
    <property type="entry name" value="folK"/>
    <property type="match status" value="1"/>
</dbReference>
<dbReference type="GO" id="GO:0016301">
    <property type="term" value="F:kinase activity"/>
    <property type="evidence" value="ECO:0007669"/>
    <property type="project" value="UniProtKB-KW"/>
</dbReference>
<feature type="domain" description="7,8-dihydro-6-hydroxymethylpterin-pyrophosphokinase" evidence="8">
    <location>
        <begin position="8"/>
        <end position="94"/>
    </location>
</feature>
<evidence type="ECO:0000259" key="8">
    <source>
        <dbReference type="Pfam" id="PF01288"/>
    </source>
</evidence>
<keyword evidence="6" id="KW-0067">ATP-binding</keyword>
<comment type="pathway">
    <text evidence="1">Cofactor biosynthesis; tetrahydrofolate biosynthesis; 2-amino-4-hydroxy-6-hydroxymethyl-7,8-dihydropteridine diphosphate from 7,8-dihydroneopterin triphosphate: step 4/4.</text>
</comment>
<evidence type="ECO:0000256" key="2">
    <source>
        <dbReference type="ARBA" id="ARBA00013253"/>
    </source>
</evidence>
<dbReference type="AlphaFoldDB" id="A0A382PKB3"/>
<sequence>MPVDCPEGSPDFINAAVALIPLEDETPESLLVKLQALEVRFGRQPKAMPNEPRPLDLDLLAFGAEQCGAQNLTLPHPRFHQRRFVLEPMNQIAPDLTLPGQTLSVNQLLTNLDTDESLSRL</sequence>
<dbReference type="EC" id="2.7.6.3" evidence="2"/>
<dbReference type="GO" id="GO:0046656">
    <property type="term" value="P:folic acid biosynthetic process"/>
    <property type="evidence" value="ECO:0007669"/>
    <property type="project" value="UniProtKB-KW"/>
</dbReference>
<dbReference type="Gene3D" id="3.30.70.560">
    <property type="entry name" value="7,8-Dihydro-6-hydroxymethylpterin-pyrophosphokinase HPPK"/>
    <property type="match status" value="1"/>
</dbReference>
<keyword evidence="4" id="KW-0547">Nucleotide-binding</keyword>
<accession>A0A382PKB3</accession>
<reference evidence="9" key="1">
    <citation type="submission" date="2018-05" db="EMBL/GenBank/DDBJ databases">
        <authorList>
            <person name="Lanie J.A."/>
            <person name="Ng W.-L."/>
            <person name="Kazmierczak K.M."/>
            <person name="Andrzejewski T.M."/>
            <person name="Davidsen T.M."/>
            <person name="Wayne K.J."/>
            <person name="Tettelin H."/>
            <person name="Glass J.I."/>
            <person name="Rusch D."/>
            <person name="Podicherti R."/>
            <person name="Tsui H.-C.T."/>
            <person name="Winkler M.E."/>
        </authorList>
    </citation>
    <scope>NUCLEOTIDE SEQUENCE</scope>
</reference>
<gene>
    <name evidence="9" type="ORF">METZ01_LOCUS325962</name>
</gene>
<proteinExistence type="predicted"/>
<dbReference type="PANTHER" id="PTHR43071:SF1">
    <property type="entry name" value="2-AMINO-4-HYDROXY-6-HYDROXYMETHYLDIHYDROPTERIDINE PYROPHOSPHOKINASE"/>
    <property type="match status" value="1"/>
</dbReference>
<dbReference type="CDD" id="cd00483">
    <property type="entry name" value="HPPK"/>
    <property type="match status" value="1"/>
</dbReference>
<protein>
    <recommendedName>
        <fullName evidence="2">2-amino-4-hydroxy-6-hydroxymethyldihydropteridine diphosphokinase</fullName>
        <ecNumber evidence="2">2.7.6.3</ecNumber>
    </recommendedName>
</protein>
<evidence type="ECO:0000256" key="6">
    <source>
        <dbReference type="ARBA" id="ARBA00022840"/>
    </source>
</evidence>
<dbReference type="InterPro" id="IPR035907">
    <property type="entry name" value="Hppk_sf"/>
</dbReference>
<dbReference type="UniPathway" id="UPA00077">
    <property type="reaction ID" value="UER00155"/>
</dbReference>
<evidence type="ECO:0000256" key="3">
    <source>
        <dbReference type="ARBA" id="ARBA00022679"/>
    </source>
</evidence>
<dbReference type="SUPFAM" id="SSF55083">
    <property type="entry name" value="6-hydroxymethyl-7,8-dihydropterin pyrophosphokinase, HPPK"/>
    <property type="match status" value="1"/>
</dbReference>
<dbReference type="GO" id="GO:0003848">
    <property type="term" value="F:2-amino-4-hydroxy-6-hydroxymethyldihydropteridine diphosphokinase activity"/>
    <property type="evidence" value="ECO:0007669"/>
    <property type="project" value="UniProtKB-EC"/>
</dbReference>
<dbReference type="EMBL" id="UINC01107605">
    <property type="protein sequence ID" value="SVC73108.1"/>
    <property type="molecule type" value="Genomic_DNA"/>
</dbReference>
<dbReference type="GO" id="GO:0046654">
    <property type="term" value="P:tetrahydrofolate biosynthetic process"/>
    <property type="evidence" value="ECO:0007669"/>
    <property type="project" value="UniProtKB-UniPathway"/>
</dbReference>
<name>A0A382PKB3_9ZZZZ</name>
<evidence type="ECO:0000256" key="4">
    <source>
        <dbReference type="ARBA" id="ARBA00022741"/>
    </source>
</evidence>
<evidence type="ECO:0000256" key="1">
    <source>
        <dbReference type="ARBA" id="ARBA00005051"/>
    </source>
</evidence>